<keyword evidence="1" id="KW-0175">Coiled coil</keyword>
<accession>A0ABV5FD75</accession>
<dbReference type="EMBL" id="JBHMFC010000074">
    <property type="protein sequence ID" value="MFB9057406.1"/>
    <property type="molecule type" value="Genomic_DNA"/>
</dbReference>
<comment type="caution">
    <text evidence="2">The sequence shown here is derived from an EMBL/GenBank/DDBJ whole genome shotgun (WGS) entry which is preliminary data.</text>
</comment>
<proteinExistence type="predicted"/>
<gene>
    <name evidence="2" type="ORF">ACFFU9_11710</name>
</gene>
<name>A0ABV5FD75_9FLAO</name>
<keyword evidence="3" id="KW-1185">Reference proteome</keyword>
<sequence>MKVYKNKNQELDARIAALETKRDNELLALKMEANVALTELRPSKLLKRAFTDVKEAPEAKKDLFEILVSLAGGYLSKKLVVGKSNGIFKNLLGYAVQYLSTKIISKKI</sequence>
<evidence type="ECO:0000256" key="1">
    <source>
        <dbReference type="SAM" id="Coils"/>
    </source>
</evidence>
<reference evidence="2 3" key="1">
    <citation type="submission" date="2024-09" db="EMBL/GenBank/DDBJ databases">
        <authorList>
            <person name="Sun Q."/>
            <person name="Mori K."/>
        </authorList>
    </citation>
    <scope>NUCLEOTIDE SEQUENCE [LARGE SCALE GENOMIC DNA]</scope>
    <source>
        <strain evidence="2 3">CECT 8622</strain>
    </source>
</reference>
<organism evidence="2 3">
    <name type="scientific">Mariniflexile ostreae</name>
    <dbReference type="NCBI Taxonomy" id="1520892"/>
    <lineage>
        <taxon>Bacteria</taxon>
        <taxon>Pseudomonadati</taxon>
        <taxon>Bacteroidota</taxon>
        <taxon>Flavobacteriia</taxon>
        <taxon>Flavobacteriales</taxon>
        <taxon>Flavobacteriaceae</taxon>
        <taxon>Mariniflexile</taxon>
    </lineage>
</organism>
<protein>
    <submittedName>
        <fullName evidence="2">Uncharacterized protein</fullName>
    </submittedName>
</protein>
<evidence type="ECO:0000313" key="2">
    <source>
        <dbReference type="EMBL" id="MFB9057406.1"/>
    </source>
</evidence>
<evidence type="ECO:0000313" key="3">
    <source>
        <dbReference type="Proteomes" id="UP001589585"/>
    </source>
</evidence>
<dbReference type="RefSeq" id="WP_379861633.1">
    <property type="nucleotide sequence ID" value="NZ_JBHMFC010000074.1"/>
</dbReference>
<feature type="coiled-coil region" evidence="1">
    <location>
        <begin position="1"/>
        <end position="28"/>
    </location>
</feature>
<dbReference type="Proteomes" id="UP001589585">
    <property type="component" value="Unassembled WGS sequence"/>
</dbReference>